<dbReference type="AlphaFoldDB" id="A0A1L3GKT1"/>
<dbReference type="EMBL" id="CP015519">
    <property type="protein sequence ID" value="APG26532.1"/>
    <property type="molecule type" value="Genomic_DNA"/>
</dbReference>
<organism evidence="1 2">
    <name type="scientific">Syntrophotalea acetylenivorans</name>
    <dbReference type="NCBI Taxonomy" id="1842532"/>
    <lineage>
        <taxon>Bacteria</taxon>
        <taxon>Pseudomonadati</taxon>
        <taxon>Thermodesulfobacteriota</taxon>
        <taxon>Desulfuromonadia</taxon>
        <taxon>Desulfuromonadales</taxon>
        <taxon>Syntrophotaleaceae</taxon>
        <taxon>Syntrophotalea</taxon>
    </lineage>
</organism>
<evidence type="ECO:0000313" key="2">
    <source>
        <dbReference type="Proteomes" id="UP000182517"/>
    </source>
</evidence>
<dbReference type="KEGG" id="pef:A7E78_00830"/>
<evidence type="ECO:0000313" key="1">
    <source>
        <dbReference type="EMBL" id="APG26532.1"/>
    </source>
</evidence>
<name>A0A1L3GKT1_9BACT</name>
<proteinExistence type="predicted"/>
<sequence>MLLCHHAGNVTAALITANLRVLAPSTEDDGQVSVEVKFLNLLLPIVGGGVEQGRRQRPIGSRADSPALAFTTGVQCGIRSGEFLINILTQGTFPGLRFGEETNIALSSYKTWKGSKALASPC</sequence>
<reference evidence="1 2" key="1">
    <citation type="journal article" date="2017" name="Genome Announc.">
        <title>Complete Genome Sequences of Two Acetylene-Fermenting Pelobacter acetylenicus Strains.</title>
        <authorList>
            <person name="Sutton J.M."/>
            <person name="Baesman S.M."/>
            <person name="Fierst J.L."/>
            <person name="Poret-Peterson A.T."/>
            <person name="Oremland R.S."/>
            <person name="Dunlap D.S."/>
            <person name="Akob D.M."/>
        </authorList>
    </citation>
    <scope>NUCLEOTIDE SEQUENCE [LARGE SCALE GENOMIC DNA]</scope>
    <source>
        <strain evidence="1 2">SFB93</strain>
    </source>
</reference>
<protein>
    <submittedName>
        <fullName evidence="1">Uncharacterized protein</fullName>
    </submittedName>
</protein>
<accession>A0A1L3GKT1</accession>
<keyword evidence="2" id="KW-1185">Reference proteome</keyword>
<gene>
    <name evidence="1" type="ORF">A7E78_00830</name>
</gene>
<dbReference type="Proteomes" id="UP000182517">
    <property type="component" value="Chromosome"/>
</dbReference>